<dbReference type="PANTHER" id="PTHR45947:SF3">
    <property type="entry name" value="SULFOQUINOVOSYL TRANSFERASE SQD2"/>
    <property type="match status" value="1"/>
</dbReference>
<dbReference type="Pfam" id="PF00534">
    <property type="entry name" value="Glycos_transf_1"/>
    <property type="match status" value="1"/>
</dbReference>
<dbReference type="InterPro" id="IPR050194">
    <property type="entry name" value="Glycosyltransferase_grp1"/>
</dbReference>
<evidence type="ECO:0000259" key="2">
    <source>
        <dbReference type="Pfam" id="PF00534"/>
    </source>
</evidence>
<evidence type="ECO:0000313" key="4">
    <source>
        <dbReference type="EMBL" id="AMT97619.1"/>
    </source>
</evidence>
<feature type="region of interest" description="Disordered" evidence="1">
    <location>
        <begin position="446"/>
        <end position="466"/>
    </location>
</feature>
<evidence type="ECO:0000256" key="1">
    <source>
        <dbReference type="SAM" id="MobiDB-lite"/>
    </source>
</evidence>
<reference evidence="4 5" key="1">
    <citation type="submission" date="2016-03" db="EMBL/GenBank/DDBJ databases">
        <title>Genome sequencing of Psychrobacter alimentarius PAMC 27889.</title>
        <authorList>
            <person name="Lee J."/>
            <person name="Kim O.-S."/>
        </authorList>
    </citation>
    <scope>NUCLEOTIDE SEQUENCE [LARGE SCALE GENOMIC DNA]</scope>
    <source>
        <strain evidence="4 5">PAMC 27889</strain>
    </source>
</reference>
<dbReference type="Pfam" id="PF13439">
    <property type="entry name" value="Glyco_transf_4"/>
    <property type="match status" value="1"/>
</dbReference>
<dbReference type="InterPro" id="IPR028098">
    <property type="entry name" value="Glyco_trans_4-like_N"/>
</dbReference>
<dbReference type="Proteomes" id="UP000076104">
    <property type="component" value="Chromosome"/>
</dbReference>
<protein>
    <submittedName>
        <fullName evidence="4">Glycosyltransferase</fullName>
    </submittedName>
</protein>
<feature type="region of interest" description="Disordered" evidence="1">
    <location>
        <begin position="416"/>
        <end position="435"/>
    </location>
</feature>
<feature type="domain" description="Glycosyltransferase subfamily 4-like N-terminal" evidence="3">
    <location>
        <begin position="46"/>
        <end position="207"/>
    </location>
</feature>
<name>A0ABM5ZZY6_9GAMM</name>
<keyword evidence="5" id="KW-1185">Reference proteome</keyword>
<dbReference type="EMBL" id="CP014945">
    <property type="protein sequence ID" value="AMT97619.1"/>
    <property type="molecule type" value="Genomic_DNA"/>
</dbReference>
<evidence type="ECO:0000313" key="5">
    <source>
        <dbReference type="Proteomes" id="UP000076104"/>
    </source>
</evidence>
<feature type="domain" description="Glycosyl transferase family 1" evidence="2">
    <location>
        <begin position="222"/>
        <end position="370"/>
    </location>
</feature>
<dbReference type="InterPro" id="IPR001296">
    <property type="entry name" value="Glyco_trans_1"/>
</dbReference>
<evidence type="ECO:0000259" key="3">
    <source>
        <dbReference type="Pfam" id="PF13439"/>
    </source>
</evidence>
<dbReference type="Gene3D" id="3.40.50.2000">
    <property type="entry name" value="Glycogen Phosphorylase B"/>
    <property type="match status" value="2"/>
</dbReference>
<dbReference type="PANTHER" id="PTHR45947">
    <property type="entry name" value="SULFOQUINOVOSYL TRANSFERASE SQD2"/>
    <property type="match status" value="1"/>
</dbReference>
<sequence>MSCDMSSDFLTTANLAEIRPTTLPNRPLRIAIIAHCLYPIAQPYAGGLEMITQLLCDEMEAQGHEVLLYAHEDSQTQATLVPFLTRDEFDATVYDNEHESLGMSREELYQYLVYQSALRDLIDRDARGEIDIVHNHSLHHIPMMTGQAFGERFFTTFHTPIFPQLRLALLTLRHGTKTQFTAISQHQQQLFSEFVPSQVVYNGIDVASFVANIDVDTASDANSEHESYFWYGRICPEKGTHLAMQYCMEAGKKLIIAGPKSNEEYFNEYVAPLLAEDCKYNESPLFDYVGHVTKDEVNRYLCQATAMLFTSTWDEPYGLILAESLACGTPVIGFNVGASAEIVTPDTGIIVPKEDKAAFIRGFSEIKHISRQACRNRAVAFCSVSAMVEGYLALYQTAVSNKQQIFESNGQKSVQASTHADAQESIQSNAQNNDVRQIPNTFNHLRDERQQLTASTNDLTTMAYGE</sequence>
<proteinExistence type="predicted"/>
<dbReference type="SUPFAM" id="SSF53756">
    <property type="entry name" value="UDP-Glycosyltransferase/glycogen phosphorylase"/>
    <property type="match status" value="1"/>
</dbReference>
<organism evidence="4 5">
    <name type="scientific">Psychrobacter alimentarius</name>
    <dbReference type="NCBI Taxonomy" id="261164"/>
    <lineage>
        <taxon>Bacteria</taxon>
        <taxon>Pseudomonadati</taxon>
        <taxon>Pseudomonadota</taxon>
        <taxon>Gammaproteobacteria</taxon>
        <taxon>Moraxellales</taxon>
        <taxon>Moraxellaceae</taxon>
        <taxon>Psychrobacter</taxon>
    </lineage>
</organism>
<feature type="compositionally biased region" description="Polar residues" evidence="1">
    <location>
        <begin position="451"/>
        <end position="460"/>
    </location>
</feature>
<accession>A0ABM5ZZY6</accession>
<gene>
    <name evidence="4" type="ORF">A3K91_2033</name>
</gene>